<organism evidence="21 22">
    <name type="scientific">Daphnia pulex</name>
    <name type="common">Water flea</name>
    <dbReference type="NCBI Taxonomy" id="6669"/>
    <lineage>
        <taxon>Eukaryota</taxon>
        <taxon>Metazoa</taxon>
        <taxon>Ecdysozoa</taxon>
        <taxon>Arthropoda</taxon>
        <taxon>Crustacea</taxon>
        <taxon>Branchiopoda</taxon>
        <taxon>Diplostraca</taxon>
        <taxon>Cladocera</taxon>
        <taxon>Anomopoda</taxon>
        <taxon>Daphniidae</taxon>
        <taxon>Daphnia</taxon>
    </lineage>
</organism>
<dbReference type="OrthoDB" id="6350400at2759"/>
<evidence type="ECO:0000256" key="17">
    <source>
        <dbReference type="ARBA" id="ARBA00023140"/>
    </source>
</evidence>
<keyword evidence="12" id="KW-0833">Ubl conjugation pathway</keyword>
<dbReference type="PROSITE" id="PS50089">
    <property type="entry name" value="ZF_RING_2"/>
    <property type="match status" value="1"/>
</dbReference>
<comment type="subcellular location">
    <subcellularLocation>
        <location evidence="2">Peroxisome membrane</location>
        <topology evidence="2">Multi-pass membrane protein</topology>
    </subcellularLocation>
</comment>
<dbReference type="PROSITE" id="PS00518">
    <property type="entry name" value="ZF_RING_1"/>
    <property type="match status" value="1"/>
</dbReference>
<dbReference type="eggNOG" id="KOG4430">
    <property type="taxonomic scope" value="Eukaryota"/>
</dbReference>
<keyword evidence="14" id="KW-0653">Protein transport</keyword>
<keyword evidence="11 18" id="KW-0863">Zinc-finger</keyword>
<dbReference type="AlphaFoldDB" id="E9FZD3"/>
<sequence>MTATARKMDPISVGFIVGICIVIFVAILVIICKRIYEFLIDRERFYFPHKFDDGQCAICLNPHENKSHPHCGHVYCYQCLADWCRIKLECPTCKEPFKVFRHSIRSSLNFRIHVPYSLVKTEEDLVFPDYFIPAGYARPFEDIAQQQTTTGPYTEDELFQHYFQSTADQILPPLFHRAAGAHEEYNTTTTPFGAGLRPEPATPCHQQQSQHLIAWLDWRIHR</sequence>
<evidence type="ECO:0000256" key="1">
    <source>
        <dbReference type="ARBA" id="ARBA00000900"/>
    </source>
</evidence>
<proteinExistence type="inferred from homology"/>
<keyword evidence="15 19" id="KW-1133">Transmembrane helix</keyword>
<feature type="transmembrane region" description="Helical" evidence="19">
    <location>
        <begin position="12"/>
        <end position="32"/>
    </location>
</feature>
<comment type="pathway">
    <text evidence="3">Protein modification; protein ubiquitination.</text>
</comment>
<dbReference type="InterPro" id="IPR017907">
    <property type="entry name" value="Znf_RING_CS"/>
</dbReference>
<dbReference type="Pfam" id="PF13639">
    <property type="entry name" value="zf-RING_2"/>
    <property type="match status" value="1"/>
</dbReference>
<evidence type="ECO:0000256" key="2">
    <source>
        <dbReference type="ARBA" id="ARBA00004585"/>
    </source>
</evidence>
<dbReference type="GO" id="GO:0016558">
    <property type="term" value="P:protein import into peroxisome matrix"/>
    <property type="evidence" value="ECO:0000318"/>
    <property type="project" value="GO_Central"/>
</dbReference>
<dbReference type="InterPro" id="IPR001841">
    <property type="entry name" value="Znf_RING"/>
</dbReference>
<feature type="domain" description="RING-type" evidence="20">
    <location>
        <begin position="56"/>
        <end position="94"/>
    </location>
</feature>
<keyword evidence="6" id="KW-0813">Transport</keyword>
<evidence type="ECO:0000256" key="4">
    <source>
        <dbReference type="ARBA" id="ARBA00008704"/>
    </source>
</evidence>
<evidence type="ECO:0000256" key="12">
    <source>
        <dbReference type="ARBA" id="ARBA00022786"/>
    </source>
</evidence>
<dbReference type="Gene3D" id="3.30.40.10">
    <property type="entry name" value="Zinc/RING finger domain, C3HC4 (zinc finger)"/>
    <property type="match status" value="1"/>
</dbReference>
<evidence type="ECO:0000256" key="16">
    <source>
        <dbReference type="ARBA" id="ARBA00023136"/>
    </source>
</evidence>
<comment type="similarity">
    <text evidence="4">Belongs to the pex2/pex10/pex12 family.</text>
</comment>
<keyword evidence="10" id="KW-0479">Metal-binding</keyword>
<dbReference type="Proteomes" id="UP000000305">
    <property type="component" value="Unassembled WGS sequence"/>
</dbReference>
<evidence type="ECO:0000256" key="7">
    <source>
        <dbReference type="ARBA" id="ARBA00022593"/>
    </source>
</evidence>
<evidence type="ECO:0000256" key="14">
    <source>
        <dbReference type="ARBA" id="ARBA00022927"/>
    </source>
</evidence>
<evidence type="ECO:0000256" key="5">
    <source>
        <dbReference type="ARBA" id="ARBA00012483"/>
    </source>
</evidence>
<dbReference type="SUPFAM" id="SSF57850">
    <property type="entry name" value="RING/U-box"/>
    <property type="match status" value="1"/>
</dbReference>
<evidence type="ECO:0000256" key="3">
    <source>
        <dbReference type="ARBA" id="ARBA00004906"/>
    </source>
</evidence>
<dbReference type="SMART" id="SM00184">
    <property type="entry name" value="RING"/>
    <property type="match status" value="1"/>
</dbReference>
<name>E9FZD3_DAPPU</name>
<evidence type="ECO:0000256" key="9">
    <source>
        <dbReference type="ARBA" id="ARBA00022692"/>
    </source>
</evidence>
<dbReference type="PANTHER" id="PTHR23350">
    <property type="entry name" value="PEROXISOME ASSEMBLY PROTEIN 10"/>
    <property type="match status" value="1"/>
</dbReference>
<evidence type="ECO:0000256" key="8">
    <source>
        <dbReference type="ARBA" id="ARBA00022679"/>
    </source>
</evidence>
<evidence type="ECO:0000256" key="13">
    <source>
        <dbReference type="ARBA" id="ARBA00022833"/>
    </source>
</evidence>
<dbReference type="EC" id="2.3.2.27" evidence="5"/>
<accession>E9FZD3</accession>
<keyword evidence="9 19" id="KW-0812">Transmembrane</keyword>
<dbReference type="GO" id="GO:0005778">
    <property type="term" value="C:peroxisomal membrane"/>
    <property type="evidence" value="ECO:0000318"/>
    <property type="project" value="GO_Central"/>
</dbReference>
<dbReference type="InParanoid" id="E9FZD3"/>
<evidence type="ECO:0000313" key="22">
    <source>
        <dbReference type="Proteomes" id="UP000000305"/>
    </source>
</evidence>
<evidence type="ECO:0000313" key="21">
    <source>
        <dbReference type="EMBL" id="EFX87032.1"/>
    </source>
</evidence>
<dbReference type="EMBL" id="GL732528">
    <property type="protein sequence ID" value="EFX87032.1"/>
    <property type="molecule type" value="Genomic_DNA"/>
</dbReference>
<dbReference type="InterPro" id="IPR025654">
    <property type="entry name" value="PEX2/10"/>
</dbReference>
<keyword evidence="17" id="KW-0576">Peroxisome</keyword>
<keyword evidence="13" id="KW-0862">Zinc</keyword>
<evidence type="ECO:0000259" key="20">
    <source>
        <dbReference type="PROSITE" id="PS50089"/>
    </source>
</evidence>
<protein>
    <recommendedName>
        <fullName evidence="5">RING-type E3 ubiquitin transferase</fullName>
        <ecNumber evidence="5">2.3.2.27</ecNumber>
    </recommendedName>
</protein>
<evidence type="ECO:0000256" key="10">
    <source>
        <dbReference type="ARBA" id="ARBA00022723"/>
    </source>
</evidence>
<dbReference type="PANTHER" id="PTHR23350:SF0">
    <property type="entry name" value="PEROXISOME BIOGENESIS FACTOR 10"/>
    <property type="match status" value="1"/>
</dbReference>
<dbReference type="KEGG" id="dpx:DAPPUDRAFT_235907"/>
<reference evidence="21 22" key="1">
    <citation type="journal article" date="2011" name="Science">
        <title>The ecoresponsive genome of Daphnia pulex.</title>
        <authorList>
            <person name="Colbourne J.K."/>
            <person name="Pfrender M.E."/>
            <person name="Gilbert D."/>
            <person name="Thomas W.K."/>
            <person name="Tucker A."/>
            <person name="Oakley T.H."/>
            <person name="Tokishita S."/>
            <person name="Aerts A."/>
            <person name="Arnold G.J."/>
            <person name="Basu M.K."/>
            <person name="Bauer D.J."/>
            <person name="Caceres C.E."/>
            <person name="Carmel L."/>
            <person name="Casola C."/>
            <person name="Choi J.H."/>
            <person name="Detter J.C."/>
            <person name="Dong Q."/>
            <person name="Dusheyko S."/>
            <person name="Eads B.D."/>
            <person name="Frohlich T."/>
            <person name="Geiler-Samerotte K.A."/>
            <person name="Gerlach D."/>
            <person name="Hatcher P."/>
            <person name="Jogdeo S."/>
            <person name="Krijgsveld J."/>
            <person name="Kriventseva E.V."/>
            <person name="Kultz D."/>
            <person name="Laforsch C."/>
            <person name="Lindquist E."/>
            <person name="Lopez J."/>
            <person name="Manak J.R."/>
            <person name="Muller J."/>
            <person name="Pangilinan J."/>
            <person name="Patwardhan R.P."/>
            <person name="Pitluck S."/>
            <person name="Pritham E.J."/>
            <person name="Rechtsteiner A."/>
            <person name="Rho M."/>
            <person name="Rogozin I.B."/>
            <person name="Sakarya O."/>
            <person name="Salamov A."/>
            <person name="Schaack S."/>
            <person name="Shapiro H."/>
            <person name="Shiga Y."/>
            <person name="Skalitzky C."/>
            <person name="Smith Z."/>
            <person name="Souvorov A."/>
            <person name="Sung W."/>
            <person name="Tang Z."/>
            <person name="Tsuchiya D."/>
            <person name="Tu H."/>
            <person name="Vos H."/>
            <person name="Wang M."/>
            <person name="Wolf Y.I."/>
            <person name="Yamagata H."/>
            <person name="Yamada T."/>
            <person name="Ye Y."/>
            <person name="Shaw J.R."/>
            <person name="Andrews J."/>
            <person name="Crease T.J."/>
            <person name="Tang H."/>
            <person name="Lucas S.M."/>
            <person name="Robertson H.M."/>
            <person name="Bork P."/>
            <person name="Koonin E.V."/>
            <person name="Zdobnov E.M."/>
            <person name="Grigoriev I.V."/>
            <person name="Lynch M."/>
            <person name="Boore J.L."/>
        </authorList>
    </citation>
    <scope>NUCLEOTIDE SEQUENCE [LARGE SCALE GENOMIC DNA]</scope>
</reference>
<evidence type="ECO:0000256" key="15">
    <source>
        <dbReference type="ARBA" id="ARBA00022989"/>
    </source>
</evidence>
<evidence type="ECO:0000256" key="18">
    <source>
        <dbReference type="PROSITE-ProRule" id="PRU00175"/>
    </source>
</evidence>
<dbReference type="GO" id="GO:0008270">
    <property type="term" value="F:zinc ion binding"/>
    <property type="evidence" value="ECO:0007669"/>
    <property type="project" value="UniProtKB-KW"/>
</dbReference>
<keyword evidence="16 19" id="KW-0472">Membrane</keyword>
<keyword evidence="22" id="KW-1185">Reference proteome</keyword>
<comment type="catalytic activity">
    <reaction evidence="1">
        <text>S-ubiquitinyl-[E2 ubiquitin-conjugating enzyme]-L-cysteine + [acceptor protein]-L-lysine = [E2 ubiquitin-conjugating enzyme]-L-cysteine + N(6)-ubiquitinyl-[acceptor protein]-L-lysine.</text>
        <dbReference type="EC" id="2.3.2.27"/>
    </reaction>
</comment>
<keyword evidence="8" id="KW-0808">Transferase</keyword>
<gene>
    <name evidence="21" type="ORF">DAPPUDRAFT_235907</name>
</gene>
<evidence type="ECO:0000256" key="19">
    <source>
        <dbReference type="SAM" id="Phobius"/>
    </source>
</evidence>
<dbReference type="HOGENOM" id="CLU_1246500_0_0_1"/>
<evidence type="ECO:0000256" key="6">
    <source>
        <dbReference type="ARBA" id="ARBA00022448"/>
    </source>
</evidence>
<evidence type="ECO:0000256" key="11">
    <source>
        <dbReference type="ARBA" id="ARBA00022771"/>
    </source>
</evidence>
<keyword evidence="7" id="KW-0962">Peroxisome biogenesis</keyword>
<dbReference type="GO" id="GO:0061630">
    <property type="term" value="F:ubiquitin protein ligase activity"/>
    <property type="evidence" value="ECO:0007669"/>
    <property type="project" value="UniProtKB-EC"/>
</dbReference>
<dbReference type="InterPro" id="IPR013083">
    <property type="entry name" value="Znf_RING/FYVE/PHD"/>
</dbReference>